<dbReference type="SUPFAM" id="SSF63380">
    <property type="entry name" value="Riboflavin synthase domain-like"/>
    <property type="match status" value="1"/>
</dbReference>
<dbReference type="OrthoDB" id="3213438at2"/>
<evidence type="ECO:0000256" key="7">
    <source>
        <dbReference type="ARBA" id="ARBA00023014"/>
    </source>
</evidence>
<dbReference type="Pfam" id="PF00175">
    <property type="entry name" value="NAD_binding_1"/>
    <property type="match status" value="1"/>
</dbReference>
<dbReference type="Pfam" id="PF00970">
    <property type="entry name" value="FAD_binding_6"/>
    <property type="match status" value="1"/>
</dbReference>
<dbReference type="InterPro" id="IPR001709">
    <property type="entry name" value="Flavoprot_Pyr_Nucl_cyt_Rdtase"/>
</dbReference>
<comment type="cofactor">
    <cofactor evidence="1">
        <name>heme b</name>
        <dbReference type="ChEBI" id="CHEBI:60344"/>
    </cofactor>
</comment>
<accession>A0A5P9YJT7</accession>
<dbReference type="InterPro" id="IPR009050">
    <property type="entry name" value="Globin-like_sf"/>
</dbReference>
<evidence type="ECO:0000256" key="1">
    <source>
        <dbReference type="ARBA" id="ARBA00001970"/>
    </source>
</evidence>
<evidence type="ECO:0000256" key="10">
    <source>
        <dbReference type="ARBA" id="ARBA00049433"/>
    </source>
</evidence>
<evidence type="ECO:0000256" key="3">
    <source>
        <dbReference type="ARBA" id="ARBA00006401"/>
    </source>
</evidence>
<accession>A0A5C4WWD7</accession>
<keyword evidence="11" id="KW-0561">Oxygen transport</keyword>
<keyword evidence="5" id="KW-0001">2Fe-2S</keyword>
<comment type="catalytic activity">
    <reaction evidence="9">
        <text>2 nitric oxide + NADH + 2 O2 = 2 nitrate + NAD(+) + H(+)</text>
        <dbReference type="Rhea" id="RHEA:19469"/>
        <dbReference type="ChEBI" id="CHEBI:15378"/>
        <dbReference type="ChEBI" id="CHEBI:15379"/>
        <dbReference type="ChEBI" id="CHEBI:16480"/>
        <dbReference type="ChEBI" id="CHEBI:17632"/>
        <dbReference type="ChEBI" id="CHEBI:57540"/>
        <dbReference type="ChEBI" id="CHEBI:57945"/>
        <dbReference type="EC" id="1.14.12.17"/>
    </reaction>
</comment>
<keyword evidence="6" id="KW-0521">NADP</keyword>
<keyword evidence="11" id="KW-0479">Metal-binding</keyword>
<dbReference type="PRINTS" id="PR00410">
    <property type="entry name" value="PHEHYDRXLASE"/>
</dbReference>
<dbReference type="CDD" id="cd19753">
    <property type="entry name" value="Mb-like_oxidoreductase"/>
    <property type="match status" value="1"/>
</dbReference>
<keyword evidence="15" id="KW-1185">Reference proteome</keyword>
<dbReference type="EC" id="1.14.12.17" evidence="4"/>
<dbReference type="InterPro" id="IPR000971">
    <property type="entry name" value="Globin"/>
</dbReference>
<dbReference type="AlphaFoldDB" id="A0A5C4WWD7"/>
<comment type="similarity">
    <text evidence="11">Belongs to the globin family.</text>
</comment>
<evidence type="ECO:0000256" key="2">
    <source>
        <dbReference type="ARBA" id="ARBA00001974"/>
    </source>
</evidence>
<dbReference type="EMBL" id="VDLX02000001">
    <property type="protein sequence ID" value="KAB8197155.1"/>
    <property type="molecule type" value="Genomic_DNA"/>
</dbReference>
<comment type="catalytic activity">
    <reaction evidence="10">
        <text>2 nitric oxide + NADPH + 2 O2 = 2 nitrate + NADP(+) + H(+)</text>
        <dbReference type="Rhea" id="RHEA:19465"/>
        <dbReference type="ChEBI" id="CHEBI:15378"/>
        <dbReference type="ChEBI" id="CHEBI:15379"/>
        <dbReference type="ChEBI" id="CHEBI:16480"/>
        <dbReference type="ChEBI" id="CHEBI:17632"/>
        <dbReference type="ChEBI" id="CHEBI:57783"/>
        <dbReference type="ChEBI" id="CHEBI:58349"/>
        <dbReference type="EC" id="1.14.12.17"/>
    </reaction>
</comment>
<keyword evidence="8" id="KW-0520">NAD</keyword>
<evidence type="ECO:0000256" key="9">
    <source>
        <dbReference type="ARBA" id="ARBA00048649"/>
    </source>
</evidence>
<evidence type="ECO:0000256" key="8">
    <source>
        <dbReference type="ARBA" id="ARBA00023027"/>
    </source>
</evidence>
<reference evidence="14 15" key="1">
    <citation type="submission" date="2019-10" db="EMBL/GenBank/DDBJ databases">
        <title>Nonomuraea sp. nov., isolated from Phyllanthus amarus.</title>
        <authorList>
            <person name="Klykleung N."/>
            <person name="Tanasupawat S."/>
        </authorList>
    </citation>
    <scope>NUCLEOTIDE SEQUENCE [LARGE SCALE GENOMIC DNA]</scope>
    <source>
        <strain evidence="14 15">PA1-10</strain>
    </source>
</reference>
<evidence type="ECO:0000259" key="13">
    <source>
        <dbReference type="PROSITE" id="PS51384"/>
    </source>
</evidence>
<dbReference type="PANTHER" id="PTHR47354">
    <property type="entry name" value="NADH OXIDOREDUCTASE HCR"/>
    <property type="match status" value="1"/>
</dbReference>
<organism evidence="14 15">
    <name type="scientific">Nonomuraea phyllanthi</name>
    <dbReference type="NCBI Taxonomy" id="2219224"/>
    <lineage>
        <taxon>Bacteria</taxon>
        <taxon>Bacillati</taxon>
        <taxon>Actinomycetota</taxon>
        <taxon>Actinomycetes</taxon>
        <taxon>Streptosporangiales</taxon>
        <taxon>Streptosporangiaceae</taxon>
        <taxon>Nonomuraea</taxon>
    </lineage>
</organism>
<dbReference type="Pfam" id="PF00042">
    <property type="entry name" value="Globin"/>
    <property type="match status" value="1"/>
</dbReference>
<dbReference type="Gene3D" id="1.10.490.10">
    <property type="entry name" value="Globins"/>
    <property type="match status" value="1"/>
</dbReference>
<dbReference type="CDD" id="cd06187">
    <property type="entry name" value="O2ase_reductase_like"/>
    <property type="match status" value="1"/>
</dbReference>
<dbReference type="Gene3D" id="3.40.50.80">
    <property type="entry name" value="Nucleotide-binding domain of ferredoxin-NADP reductase (FNR) module"/>
    <property type="match status" value="1"/>
</dbReference>
<dbReference type="GO" id="GO:0005344">
    <property type="term" value="F:oxygen carrier activity"/>
    <property type="evidence" value="ECO:0007669"/>
    <property type="project" value="UniProtKB-KW"/>
</dbReference>
<dbReference type="GO" id="GO:0020037">
    <property type="term" value="F:heme binding"/>
    <property type="evidence" value="ECO:0007669"/>
    <property type="project" value="InterPro"/>
</dbReference>
<evidence type="ECO:0000256" key="6">
    <source>
        <dbReference type="ARBA" id="ARBA00022857"/>
    </source>
</evidence>
<evidence type="ECO:0000256" key="4">
    <source>
        <dbReference type="ARBA" id="ARBA00012229"/>
    </source>
</evidence>
<feature type="domain" description="Globin" evidence="12">
    <location>
        <begin position="44"/>
        <end position="178"/>
    </location>
</feature>
<evidence type="ECO:0000313" key="15">
    <source>
        <dbReference type="Proteomes" id="UP000312512"/>
    </source>
</evidence>
<dbReference type="InterPro" id="IPR017938">
    <property type="entry name" value="Riboflavin_synthase-like_b-brl"/>
</dbReference>
<sequence>MSYGARDSGDYTLLPAPGETDGESSVDTAGGLMSATSAILSPHGAGAPAFTQVKANFELVAKYGDNVPLYLFSDMFLRVPALRELFPVHMSRQRERLMAALSFAVEHAHNLPEITPYLHQLARSHRKFGTEGEHYEQWSASVVNTMQRFSGNMWDEGLEEEWRDFLSLLTRTLSEGARQDASLRPAYWTAEVISHERRSVDVAVLRLLVDRPFKYVPGQSAPVEVRQWPNMWRYYSMANVPRRDNTVELHVKAAGAVSRTLVCDVREGEVVKLGAPVGTLTLNPNTGRNILLIAGGTGFAPIKAVLEHVTKLPVPPWVSVFTGARERGGLYDLDVLRDWEQKYPWLTVRAALSELEDQSVATTGTVGEAVSRYGRWEGYDAYVCGPPAMVDGTVAMLHANGFTDNRIRLERFAGAATPSRRFAI</sequence>
<dbReference type="InterPro" id="IPR008333">
    <property type="entry name" value="Cbr1-like_FAD-bd_dom"/>
</dbReference>
<dbReference type="InterPro" id="IPR017927">
    <property type="entry name" value="FAD-bd_FR_type"/>
</dbReference>
<protein>
    <recommendedName>
        <fullName evidence="4">nitric oxide dioxygenase</fullName>
        <ecNumber evidence="4">1.14.12.17</ecNumber>
    </recommendedName>
</protein>
<evidence type="ECO:0000313" key="14">
    <source>
        <dbReference type="EMBL" id="KAB8197155.1"/>
    </source>
</evidence>
<dbReference type="PRINTS" id="PR00371">
    <property type="entry name" value="FPNCR"/>
</dbReference>
<dbReference type="InterPro" id="IPR050415">
    <property type="entry name" value="MRET"/>
</dbReference>
<dbReference type="Proteomes" id="UP000312512">
    <property type="component" value="Unassembled WGS sequence"/>
</dbReference>
<dbReference type="SUPFAM" id="SSF52343">
    <property type="entry name" value="Ferredoxin reductase-like, C-terminal NADP-linked domain"/>
    <property type="match status" value="1"/>
</dbReference>
<keyword evidence="11" id="KW-0349">Heme</keyword>
<evidence type="ECO:0000256" key="5">
    <source>
        <dbReference type="ARBA" id="ARBA00022714"/>
    </source>
</evidence>
<gene>
    <name evidence="14" type="ORF">FH608_000865</name>
</gene>
<comment type="similarity">
    <text evidence="3">In the C-terminal section; belongs to the flavoprotein pyridine nucleotide cytochrome reductase family.</text>
</comment>
<keyword evidence="11" id="KW-0813">Transport</keyword>
<dbReference type="InterPro" id="IPR012292">
    <property type="entry name" value="Globin/Proto"/>
</dbReference>
<comment type="cofactor">
    <cofactor evidence="2">
        <name>FAD</name>
        <dbReference type="ChEBI" id="CHEBI:57692"/>
    </cofactor>
</comment>
<dbReference type="PROSITE" id="PS51384">
    <property type="entry name" value="FAD_FR"/>
    <property type="match status" value="1"/>
</dbReference>
<comment type="caution">
    <text evidence="14">The sequence shown here is derived from an EMBL/GenBank/DDBJ whole genome shotgun (WGS) entry which is preliminary data.</text>
</comment>
<evidence type="ECO:0000256" key="11">
    <source>
        <dbReference type="RuleBase" id="RU000356"/>
    </source>
</evidence>
<dbReference type="Gene3D" id="2.40.30.10">
    <property type="entry name" value="Translation factors"/>
    <property type="match status" value="1"/>
</dbReference>
<dbReference type="PANTHER" id="PTHR47354:SF5">
    <property type="entry name" value="PROTEIN RFBI"/>
    <property type="match status" value="1"/>
</dbReference>
<dbReference type="GO" id="GO:0051537">
    <property type="term" value="F:2 iron, 2 sulfur cluster binding"/>
    <property type="evidence" value="ECO:0007669"/>
    <property type="project" value="UniProtKB-KW"/>
</dbReference>
<feature type="domain" description="FAD-binding FR-type" evidence="13">
    <location>
        <begin position="185"/>
        <end position="283"/>
    </location>
</feature>
<name>A0A5C4WWD7_9ACTN</name>
<dbReference type="GO" id="GO:0019825">
    <property type="term" value="F:oxygen binding"/>
    <property type="evidence" value="ECO:0007669"/>
    <property type="project" value="InterPro"/>
</dbReference>
<dbReference type="InterPro" id="IPR001433">
    <property type="entry name" value="OxRdtase_FAD/NAD-bd"/>
</dbReference>
<proteinExistence type="inferred from homology"/>
<dbReference type="InterPro" id="IPR039261">
    <property type="entry name" value="FNR_nucleotide-bd"/>
</dbReference>
<dbReference type="SUPFAM" id="SSF46458">
    <property type="entry name" value="Globin-like"/>
    <property type="match status" value="1"/>
</dbReference>
<evidence type="ECO:0000259" key="12">
    <source>
        <dbReference type="PROSITE" id="PS01033"/>
    </source>
</evidence>
<dbReference type="GO" id="GO:0008941">
    <property type="term" value="F:nitric oxide dioxygenase NAD(P)H activity"/>
    <property type="evidence" value="ECO:0007669"/>
    <property type="project" value="UniProtKB-EC"/>
</dbReference>
<keyword evidence="7" id="KW-0411">Iron-sulfur</keyword>
<dbReference type="PROSITE" id="PS01033">
    <property type="entry name" value="GLOBIN"/>
    <property type="match status" value="1"/>
</dbReference>
<keyword evidence="11" id="KW-0408">Iron</keyword>